<proteinExistence type="predicted"/>
<dbReference type="EMBL" id="LJHD01000029">
    <property type="protein sequence ID" value="ONI46242.1"/>
    <property type="molecule type" value="Genomic_DNA"/>
</dbReference>
<gene>
    <name evidence="1" type="ORF">AN640_03635</name>
</gene>
<sequence>MRITNGMLMNNAINSLNNANANLSSIMNQMNSGFVIQRPSEDPIIAARALKLQINQNQISQHQYNTKEAMSFLELTESSLENMEDVIGGEGGIRENLVNIASVMTQDDRMAVYKVMSELLNQVKDSANSTYAGKYLFSGYQTNEPAYLTKDTELEESLMTSADIVTPKDLELEGNTILNGNTTLTGDMTVKDGSNITDINGKTYATGDTIPSGTEIVSGSTLGDGTILPEGTTIPSGTILPKGTTLPKNMANPHVAGVVSKTETTLQGGTLLEDTALSSYLKLGADFTPNKDITLNGPMELAKDMLLGADLTLSGAMVLEQDMTAWETPPLVLSGGMELKGDMTLPEDMLLAGDIKLGGDTTLGAEMPLVNDIVAQDDITIVTGVNADGTPKSITYKKGMIIPAQTNQYDANGVVTGTVQTVLPAGTVLPSGQTIKAGDTLPAGTVVPKDTVIPEGTTIAPNTIIPDGTALPKGTVIPSGTTLPEGTSLPAKTVLTPNETIPSGSIIPSGTVIPKDTDIPAGSSLTGKEQDIKYEIGVSTNIAVNQTEVIEAVTHLEKIMGEVLSAIESDDTDKLSSLLSDFDDSQSYFSEMISESGSRYVRLEYTEKKLTDDYTSMEELFTETAGIDIDEAFLNYTSQYTIYQSALQAAAKVNMNTLADYL</sequence>
<dbReference type="Proteomes" id="UP000188637">
    <property type="component" value="Unassembled WGS sequence"/>
</dbReference>
<evidence type="ECO:0000313" key="1">
    <source>
        <dbReference type="EMBL" id="ONI46242.1"/>
    </source>
</evidence>
<accession>A0ACC8XIS9</accession>
<name>A0ACC8XIS9_9FIRM</name>
<evidence type="ECO:0000313" key="2">
    <source>
        <dbReference type="Proteomes" id="UP000188637"/>
    </source>
</evidence>
<keyword evidence="2" id="KW-1185">Reference proteome</keyword>
<protein>
    <submittedName>
        <fullName evidence="1">Uncharacterized protein</fullName>
    </submittedName>
</protein>
<reference evidence="1" key="1">
    <citation type="submission" date="2016-08" db="EMBL/GenBank/DDBJ databases">
        <authorList>
            <person name="Ngugi D.K."/>
            <person name="Miyake S."/>
            <person name="Stingl U."/>
        </authorList>
    </citation>
    <scope>NUCLEOTIDE SEQUENCE</scope>
    <source>
        <strain evidence="1">SCG-D08WGA-EpuloA1</strain>
    </source>
</reference>
<organism evidence="1 2">
    <name type="scientific">Candidatus Epulonipiscium fishelsonii</name>
    <dbReference type="NCBI Taxonomy" id="77094"/>
    <lineage>
        <taxon>Bacteria</taxon>
        <taxon>Bacillati</taxon>
        <taxon>Bacillota</taxon>
        <taxon>Clostridia</taxon>
        <taxon>Lachnospirales</taxon>
        <taxon>Lachnospiraceae</taxon>
        <taxon>Candidatus Epulonipiscium</taxon>
    </lineage>
</organism>
<comment type="caution">
    <text evidence="1">The sequence shown here is derived from an EMBL/GenBank/DDBJ whole genome shotgun (WGS) entry which is preliminary data.</text>
</comment>